<dbReference type="PANTHER" id="PTHR43214">
    <property type="entry name" value="TWO-COMPONENT RESPONSE REGULATOR"/>
    <property type="match status" value="1"/>
</dbReference>
<keyword evidence="1 5" id="KW-0238">DNA-binding</keyword>
<feature type="domain" description="Response regulatory" evidence="4">
    <location>
        <begin position="10"/>
        <end position="126"/>
    </location>
</feature>
<dbReference type="GO" id="GO:0006355">
    <property type="term" value="P:regulation of DNA-templated transcription"/>
    <property type="evidence" value="ECO:0007669"/>
    <property type="project" value="InterPro"/>
</dbReference>
<dbReference type="Pfam" id="PF00072">
    <property type="entry name" value="Response_reg"/>
    <property type="match status" value="1"/>
</dbReference>
<evidence type="ECO:0000313" key="5">
    <source>
        <dbReference type="EMBL" id="GLY79556.1"/>
    </source>
</evidence>
<organism evidence="5 6">
    <name type="scientific">Actinoallomurus iriomotensis</name>
    <dbReference type="NCBI Taxonomy" id="478107"/>
    <lineage>
        <taxon>Bacteria</taxon>
        <taxon>Bacillati</taxon>
        <taxon>Actinomycetota</taxon>
        <taxon>Actinomycetes</taxon>
        <taxon>Streptosporangiales</taxon>
        <taxon>Thermomonosporaceae</taxon>
        <taxon>Actinoallomurus</taxon>
    </lineage>
</organism>
<proteinExistence type="predicted"/>
<dbReference type="CDD" id="cd06170">
    <property type="entry name" value="LuxR_C_like"/>
    <property type="match status" value="1"/>
</dbReference>
<dbReference type="SMART" id="SM00448">
    <property type="entry name" value="REC"/>
    <property type="match status" value="1"/>
</dbReference>
<name>A0A9W6RNJ3_9ACTN</name>
<dbReference type="Proteomes" id="UP001165135">
    <property type="component" value="Unassembled WGS sequence"/>
</dbReference>
<dbReference type="EMBL" id="BSTJ01000012">
    <property type="protein sequence ID" value="GLY79556.1"/>
    <property type="molecule type" value="Genomic_DNA"/>
</dbReference>
<dbReference type="PRINTS" id="PR00038">
    <property type="entry name" value="HTHLUXR"/>
</dbReference>
<gene>
    <name evidence="5" type="ORF">Airi01_078230</name>
</gene>
<dbReference type="PROSITE" id="PS50043">
    <property type="entry name" value="HTH_LUXR_2"/>
    <property type="match status" value="1"/>
</dbReference>
<dbReference type="InterPro" id="IPR000792">
    <property type="entry name" value="Tscrpt_reg_LuxR_C"/>
</dbReference>
<sequence length="208" mass="21986">MTAGVRRRLRVLITEDTRLRSNTLAALVQREDGVQLVAQATTGRAVLAAATECRPDVAVLDIDLLGIEGLTVIEELRALLPRCKVIIVTGVIRPGHLRRAIAANVSGLIVKDVPGKQLLDAIDQAGTGARVIAPQLAMAALDAESSPLSSRETEILQRYAGGYEIPEIAAQVCLSGGTVRNYLASATGKLGARNRAHAVRIAAEAGWL</sequence>
<dbReference type="InterPro" id="IPR016032">
    <property type="entry name" value="Sig_transdc_resp-reg_C-effctor"/>
</dbReference>
<dbReference type="Gene3D" id="1.10.10.10">
    <property type="entry name" value="Winged helix-like DNA-binding domain superfamily/Winged helix DNA-binding domain"/>
    <property type="match status" value="1"/>
</dbReference>
<evidence type="ECO:0000259" key="3">
    <source>
        <dbReference type="PROSITE" id="PS50043"/>
    </source>
</evidence>
<dbReference type="InterPro" id="IPR011006">
    <property type="entry name" value="CheY-like_superfamily"/>
</dbReference>
<dbReference type="PROSITE" id="PS50110">
    <property type="entry name" value="RESPONSE_REGULATORY"/>
    <property type="match status" value="1"/>
</dbReference>
<comment type="caution">
    <text evidence="5">The sequence shown here is derived from an EMBL/GenBank/DDBJ whole genome shotgun (WGS) entry which is preliminary data.</text>
</comment>
<keyword evidence="2" id="KW-0597">Phosphoprotein</keyword>
<evidence type="ECO:0000259" key="4">
    <source>
        <dbReference type="PROSITE" id="PS50110"/>
    </source>
</evidence>
<feature type="domain" description="HTH luxR-type" evidence="3">
    <location>
        <begin position="141"/>
        <end position="206"/>
    </location>
</feature>
<dbReference type="SUPFAM" id="SSF46894">
    <property type="entry name" value="C-terminal effector domain of the bipartite response regulators"/>
    <property type="match status" value="1"/>
</dbReference>
<dbReference type="RefSeq" id="WP_285631204.1">
    <property type="nucleotide sequence ID" value="NZ_BSTJ01000012.1"/>
</dbReference>
<evidence type="ECO:0000256" key="2">
    <source>
        <dbReference type="PROSITE-ProRule" id="PRU00169"/>
    </source>
</evidence>
<dbReference type="InterPro" id="IPR036388">
    <property type="entry name" value="WH-like_DNA-bd_sf"/>
</dbReference>
<dbReference type="InterPro" id="IPR039420">
    <property type="entry name" value="WalR-like"/>
</dbReference>
<dbReference type="Gene3D" id="3.40.50.2300">
    <property type="match status" value="1"/>
</dbReference>
<protein>
    <submittedName>
        <fullName evidence="5">DNA-binding response regulator</fullName>
    </submittedName>
</protein>
<dbReference type="GO" id="GO:0003677">
    <property type="term" value="F:DNA binding"/>
    <property type="evidence" value="ECO:0007669"/>
    <property type="project" value="UniProtKB-KW"/>
</dbReference>
<dbReference type="Pfam" id="PF00196">
    <property type="entry name" value="GerE"/>
    <property type="match status" value="1"/>
</dbReference>
<dbReference type="InterPro" id="IPR001789">
    <property type="entry name" value="Sig_transdc_resp-reg_receiver"/>
</dbReference>
<dbReference type="SMART" id="SM00421">
    <property type="entry name" value="HTH_LUXR"/>
    <property type="match status" value="1"/>
</dbReference>
<dbReference type="GO" id="GO:0000160">
    <property type="term" value="P:phosphorelay signal transduction system"/>
    <property type="evidence" value="ECO:0007669"/>
    <property type="project" value="InterPro"/>
</dbReference>
<reference evidence="5" key="1">
    <citation type="submission" date="2023-03" db="EMBL/GenBank/DDBJ databases">
        <title>Actinoallomurus iriomotensis NBRC 103681.</title>
        <authorList>
            <person name="Ichikawa N."/>
            <person name="Sato H."/>
            <person name="Tonouchi N."/>
        </authorList>
    </citation>
    <scope>NUCLEOTIDE SEQUENCE</scope>
    <source>
        <strain evidence="5">NBRC 103681</strain>
    </source>
</reference>
<feature type="modified residue" description="4-aspartylphosphate" evidence="2">
    <location>
        <position position="61"/>
    </location>
</feature>
<dbReference type="PANTHER" id="PTHR43214:SF42">
    <property type="entry name" value="TRANSCRIPTIONAL REGULATORY PROTEIN DESR"/>
    <property type="match status" value="1"/>
</dbReference>
<dbReference type="AlphaFoldDB" id="A0A9W6RNJ3"/>
<evidence type="ECO:0000256" key="1">
    <source>
        <dbReference type="ARBA" id="ARBA00023125"/>
    </source>
</evidence>
<dbReference type="SUPFAM" id="SSF52172">
    <property type="entry name" value="CheY-like"/>
    <property type="match status" value="1"/>
</dbReference>
<evidence type="ECO:0000313" key="6">
    <source>
        <dbReference type="Proteomes" id="UP001165135"/>
    </source>
</evidence>
<accession>A0A9W6RNJ3</accession>